<feature type="signal peptide" evidence="1">
    <location>
        <begin position="1"/>
        <end position="30"/>
    </location>
</feature>
<protein>
    <submittedName>
        <fullName evidence="3">PEP motif-containing protein</fullName>
    </submittedName>
</protein>
<reference evidence="3" key="1">
    <citation type="submission" date="2019-10" db="EMBL/GenBank/DDBJ databases">
        <title>Draft genome sequece of Microseira wollei NIES-4236.</title>
        <authorList>
            <person name="Yamaguchi H."/>
            <person name="Suzuki S."/>
            <person name="Kawachi M."/>
        </authorList>
    </citation>
    <scope>NUCLEOTIDE SEQUENCE</scope>
    <source>
        <strain evidence="3">NIES-4236</strain>
    </source>
</reference>
<dbReference type="NCBIfam" id="TIGR04155">
    <property type="entry name" value="cyano_PEP"/>
    <property type="match status" value="1"/>
</dbReference>
<dbReference type="Pfam" id="PF07589">
    <property type="entry name" value="PEP-CTERM"/>
    <property type="match status" value="1"/>
</dbReference>
<evidence type="ECO:0000313" key="3">
    <source>
        <dbReference type="EMBL" id="GET40258.1"/>
    </source>
</evidence>
<keyword evidence="4" id="KW-1185">Reference proteome</keyword>
<dbReference type="NCBIfam" id="TIGR02595">
    <property type="entry name" value="PEP_CTERM"/>
    <property type="match status" value="1"/>
</dbReference>
<dbReference type="Proteomes" id="UP001050975">
    <property type="component" value="Unassembled WGS sequence"/>
</dbReference>
<dbReference type="AlphaFoldDB" id="A0AAV3XFI3"/>
<accession>A0AAV3XFI3</accession>
<evidence type="ECO:0000256" key="1">
    <source>
        <dbReference type="SAM" id="SignalP"/>
    </source>
</evidence>
<dbReference type="EMBL" id="BLAY01000086">
    <property type="protein sequence ID" value="GET40258.1"/>
    <property type="molecule type" value="Genomic_DNA"/>
</dbReference>
<proteinExistence type="predicted"/>
<feature type="domain" description="Ice-binding protein C-terminal" evidence="2">
    <location>
        <begin position="189"/>
        <end position="210"/>
    </location>
</feature>
<evidence type="ECO:0000313" key="4">
    <source>
        <dbReference type="Proteomes" id="UP001050975"/>
    </source>
</evidence>
<feature type="chain" id="PRO_5043786109" evidence="1">
    <location>
        <begin position="31"/>
        <end position="217"/>
    </location>
</feature>
<name>A0AAV3XFI3_9CYAN</name>
<keyword evidence="1" id="KW-0732">Signal</keyword>
<dbReference type="RefSeq" id="WP_226586100.1">
    <property type="nucleotide sequence ID" value="NZ_BLAY01000086.1"/>
</dbReference>
<dbReference type="InterPro" id="IPR026374">
    <property type="entry name" value="Cyano_PEP"/>
</dbReference>
<evidence type="ECO:0000259" key="2">
    <source>
        <dbReference type="Pfam" id="PF07589"/>
    </source>
</evidence>
<organism evidence="3 4">
    <name type="scientific">Microseira wollei NIES-4236</name>
    <dbReference type="NCBI Taxonomy" id="2530354"/>
    <lineage>
        <taxon>Bacteria</taxon>
        <taxon>Bacillati</taxon>
        <taxon>Cyanobacteriota</taxon>
        <taxon>Cyanophyceae</taxon>
        <taxon>Oscillatoriophycideae</taxon>
        <taxon>Aerosakkonematales</taxon>
        <taxon>Aerosakkonemataceae</taxon>
        <taxon>Microseira</taxon>
    </lineage>
</organism>
<dbReference type="InterPro" id="IPR013424">
    <property type="entry name" value="Ice-binding_C"/>
</dbReference>
<comment type="caution">
    <text evidence="3">The sequence shown here is derived from an EMBL/GenBank/DDBJ whole genome shotgun (WGS) entry which is preliminary data.</text>
</comment>
<sequence>MANSIYQKLALATAGTVLSLAVMETASVQAATITYDFTVNITDGPLLGNQYSGFFSYDDASPSGAGGLLLPFFDVTEFNFDFPQRTNTPSQLFIDGRVFPSSLPLQFRGGEVVTDPSGRLVLIPRGGELVRFAFSTFNPFRPPFPGFFTLFGSSTGLSFTYQLPFNPGEPFTIGSGSGTVSLRTTPPTAVPEPSTIFGLSMLGFGWLLRKKKASSHA</sequence>
<gene>
    <name evidence="3" type="ORF">MiSe_50670</name>
</gene>